<evidence type="ECO:0000259" key="1">
    <source>
        <dbReference type="Pfam" id="PF13524"/>
    </source>
</evidence>
<protein>
    <submittedName>
        <fullName evidence="3">Glycosyltransferase</fullName>
    </submittedName>
</protein>
<evidence type="ECO:0000313" key="5">
    <source>
        <dbReference type="Proteomes" id="UP000539064"/>
    </source>
</evidence>
<dbReference type="Pfam" id="PF13524">
    <property type="entry name" value="Glyco_trans_1_2"/>
    <property type="match status" value="1"/>
</dbReference>
<evidence type="ECO:0000313" key="4">
    <source>
        <dbReference type="EMBL" id="MBC1795852.1"/>
    </source>
</evidence>
<dbReference type="AlphaFoldDB" id="A0A7X1CM88"/>
<reference evidence="5 6" key="1">
    <citation type="submission" date="2020-03" db="EMBL/GenBank/DDBJ databases">
        <title>Soil Listeria distribution.</title>
        <authorList>
            <person name="Liao J."/>
            <person name="Wiedmann M."/>
        </authorList>
    </citation>
    <scope>NUCLEOTIDE SEQUENCE [LARGE SCALE GENOMIC DNA]</scope>
    <source>
        <strain evidence="3 5">FSL L7-0978</strain>
        <strain evidence="4 6">FSL L7-0990</strain>
        <strain evidence="2 7">FSL L7-1427</strain>
    </source>
</reference>
<comment type="caution">
    <text evidence="3">The sequence shown here is derived from an EMBL/GenBank/DDBJ whole genome shotgun (WGS) entry which is preliminary data.</text>
</comment>
<evidence type="ECO:0000313" key="3">
    <source>
        <dbReference type="EMBL" id="MBC1793993.1"/>
    </source>
</evidence>
<dbReference type="Proteomes" id="UP000586951">
    <property type="component" value="Unassembled WGS sequence"/>
</dbReference>
<dbReference type="RefSeq" id="WP_185415054.1">
    <property type="nucleotide sequence ID" value="NZ_JAARRT010000015.1"/>
</dbReference>
<dbReference type="InterPro" id="IPR055259">
    <property type="entry name" value="YkvP/CgeB_Glyco_trans-like"/>
</dbReference>
<sequence>MIDVKNLCHDIETVQKKILDDINPNIIAKEKLNDIEEWHSPSKQLITYEQNGSMYVSSSSERFEYLTFSEDNNVFTRKPEFEITVLPKEELKLTFEAEMMGKVSAKLALIEYNGEAKKCKASFFNPNKTTTIILSPETTQIRIALKITHTGVVMVRAIQLERMIYTCTNRTTMGQVTDISEQAWAIDKMEDLQVACIFDEFTRTCYEKEVNLISFSPDNWREILEKTRPHFLFVESAWRGNDGAWEYKIAKYNNQKKDELHNLLHWCQEQGIPTVFWNKEDPIHFDKFIETAERFDYIYTTDADMIPKYQERAGHKNVFVQPFAAQPAMHNPIQLEAPRIDKMCFAGSYYRNRHEERRKDMEDVLDVAMDYGLAVYDRNYGKNSKDKAMFEFPDRYKPVVLGSLAYSDMALAYKGYKYMININSIKYSPTMFSRRVFEGLASGTPVLSSYSKGIKRIFGDLVMISEDTENLRQQVQAITKNEHLYQQKSLAGIREIYREHTYQHRLANMLTNMGVKSPNLKKSVAVIAIVHSKEEFQQVRQQFQHQGYEDKQLVIFTGQFDEAAILMNQYNTGNIRVFTLSYMNHYQKIQDVVSSDYMAYFAMQHFYGKHYLEDLVYAATYSNADFVGKGNVSYRYVAELQFHSTLINRDWSFGKSALVLLKEMEQNASLGVYLSQGARLFSSDRYNFLRDGRRSKDEKRRLIEI</sequence>
<proteinExistence type="predicted"/>
<dbReference type="Gene3D" id="3.40.50.2000">
    <property type="entry name" value="Glycogen Phosphorylase B"/>
    <property type="match status" value="1"/>
</dbReference>
<dbReference type="Proteomes" id="UP000548082">
    <property type="component" value="Unassembled WGS sequence"/>
</dbReference>
<feature type="domain" description="Spore protein YkvP/CgeB glycosyl transferase-like" evidence="1">
    <location>
        <begin position="397"/>
        <end position="510"/>
    </location>
</feature>
<dbReference type="GO" id="GO:0016740">
    <property type="term" value="F:transferase activity"/>
    <property type="evidence" value="ECO:0007669"/>
    <property type="project" value="UniProtKB-KW"/>
</dbReference>
<dbReference type="EMBL" id="JAARRU010000002">
    <property type="protein sequence ID" value="MBC1565655.1"/>
    <property type="molecule type" value="Genomic_DNA"/>
</dbReference>
<accession>A0A7X1CM88</accession>
<dbReference type="EMBL" id="JAARVG010000010">
    <property type="protein sequence ID" value="MBC1793993.1"/>
    <property type="molecule type" value="Genomic_DNA"/>
</dbReference>
<keyword evidence="3" id="KW-0808">Transferase</keyword>
<evidence type="ECO:0000313" key="6">
    <source>
        <dbReference type="Proteomes" id="UP000548082"/>
    </source>
</evidence>
<evidence type="ECO:0000313" key="7">
    <source>
        <dbReference type="Proteomes" id="UP000586951"/>
    </source>
</evidence>
<dbReference type="EMBL" id="JAARVD010000002">
    <property type="protein sequence ID" value="MBC1795852.1"/>
    <property type="molecule type" value="Genomic_DNA"/>
</dbReference>
<organism evidence="3 5">
    <name type="scientific">Listeria booriae</name>
    <dbReference type="NCBI Taxonomy" id="1552123"/>
    <lineage>
        <taxon>Bacteria</taxon>
        <taxon>Bacillati</taxon>
        <taxon>Bacillota</taxon>
        <taxon>Bacilli</taxon>
        <taxon>Bacillales</taxon>
        <taxon>Listeriaceae</taxon>
        <taxon>Listeria</taxon>
    </lineage>
</organism>
<dbReference type="SUPFAM" id="SSF53756">
    <property type="entry name" value="UDP-Glycosyltransferase/glycogen phosphorylase"/>
    <property type="match status" value="1"/>
</dbReference>
<dbReference type="Proteomes" id="UP000539064">
    <property type="component" value="Unassembled WGS sequence"/>
</dbReference>
<name>A0A7X1CM88_9LIST</name>
<evidence type="ECO:0000313" key="2">
    <source>
        <dbReference type="EMBL" id="MBC1565655.1"/>
    </source>
</evidence>
<gene>
    <name evidence="2" type="ORF">HB907_09565</name>
    <name evidence="3" type="ORF">HCA52_11230</name>
    <name evidence="4" type="ORF">HCA55_03895</name>
</gene>